<reference evidence="1" key="1">
    <citation type="journal article" date="2020" name="mSystems">
        <title>Genome- and Community-Level Interaction Insights into Carbon Utilization and Element Cycling Functions of Hydrothermarchaeota in Hydrothermal Sediment.</title>
        <authorList>
            <person name="Zhou Z."/>
            <person name="Liu Y."/>
            <person name="Xu W."/>
            <person name="Pan J."/>
            <person name="Luo Z.H."/>
            <person name="Li M."/>
        </authorList>
    </citation>
    <scope>NUCLEOTIDE SEQUENCE [LARGE SCALE GENOMIC DNA]</scope>
    <source>
        <strain evidence="1">SpSt-503</strain>
    </source>
</reference>
<protein>
    <submittedName>
        <fullName evidence="1">Uncharacterized protein</fullName>
    </submittedName>
</protein>
<comment type="caution">
    <text evidence="1">The sequence shown here is derived from an EMBL/GenBank/DDBJ whole genome shotgun (WGS) entry which is preliminary data.</text>
</comment>
<dbReference type="AlphaFoldDB" id="A0A7C3EG29"/>
<evidence type="ECO:0000313" key="1">
    <source>
        <dbReference type="EMBL" id="HFH29235.1"/>
    </source>
</evidence>
<sequence length="418" mass="46207">MMMGILQRRFLSLILLLMTGLFQLYGEASSTEQGRGQESVQVDERAVLILWSQNSDAGFKADADQFLAYLLQSLRSALSEAQYPTVDTVGLTSLPEIPMERALRFGRERQVRWVFIVEVSVTERSLSWTVGAYDALRGSLRASDSFSTFPGLSALPSLDDSCRSVVQAWLGAIAGDEKVLHLAEEAQTFYGSQDGVQVWYGSAETGLLAGTIEQGKLKGLYIPFPVGQPLQVEAVKEGYWSRTLVLPRGVTDMPIKLPPLQKKSVHVWGFGTGTGKLLGVTYLYRYYPLPDRFFLRFDTSLWAGYSFLSGAVPFWHDELRFGMGLYLQNKVDAGLRLAMGTGGSGVISYLPGTNGGKARSALDILLDPVWFCLEYHFPRWAITAEFRMPYAGGSGFLNQGWLEAPEGGPFFILGVLIK</sequence>
<name>A0A7C3EG29_9SPIR</name>
<gene>
    <name evidence="1" type="ORF">ENS59_06945</name>
</gene>
<accession>A0A7C3EG29</accession>
<dbReference type="EMBL" id="DSVL01000213">
    <property type="protein sequence ID" value="HFH29235.1"/>
    <property type="molecule type" value="Genomic_DNA"/>
</dbReference>
<proteinExistence type="predicted"/>
<organism evidence="1">
    <name type="scientific">Gracilinema caldarium</name>
    <dbReference type="NCBI Taxonomy" id="215591"/>
    <lineage>
        <taxon>Bacteria</taxon>
        <taxon>Pseudomonadati</taxon>
        <taxon>Spirochaetota</taxon>
        <taxon>Spirochaetia</taxon>
        <taxon>Spirochaetales</taxon>
        <taxon>Breznakiellaceae</taxon>
        <taxon>Gracilinema</taxon>
    </lineage>
</organism>